<feature type="region of interest" description="Disordered" evidence="1">
    <location>
        <begin position="247"/>
        <end position="347"/>
    </location>
</feature>
<keyword evidence="2" id="KW-1133">Transmembrane helix</keyword>
<feature type="compositionally biased region" description="Low complexity" evidence="1">
    <location>
        <begin position="137"/>
        <end position="169"/>
    </location>
</feature>
<feature type="compositionally biased region" description="Polar residues" evidence="1">
    <location>
        <begin position="276"/>
        <end position="307"/>
    </location>
</feature>
<dbReference type="Proteomes" id="UP001201262">
    <property type="component" value="Unassembled WGS sequence"/>
</dbReference>
<proteinExistence type="predicted"/>
<evidence type="ECO:0000256" key="3">
    <source>
        <dbReference type="SAM" id="SignalP"/>
    </source>
</evidence>
<evidence type="ECO:0000313" key="6">
    <source>
        <dbReference type="Proteomes" id="UP001201262"/>
    </source>
</evidence>
<dbReference type="SMART" id="SM00321">
    <property type="entry name" value="WSC"/>
    <property type="match status" value="1"/>
</dbReference>
<evidence type="ECO:0000259" key="4">
    <source>
        <dbReference type="PROSITE" id="PS51212"/>
    </source>
</evidence>
<organism evidence="5 6">
    <name type="scientific">Talaromyces proteolyticus</name>
    <dbReference type="NCBI Taxonomy" id="1131652"/>
    <lineage>
        <taxon>Eukaryota</taxon>
        <taxon>Fungi</taxon>
        <taxon>Dikarya</taxon>
        <taxon>Ascomycota</taxon>
        <taxon>Pezizomycotina</taxon>
        <taxon>Eurotiomycetes</taxon>
        <taxon>Eurotiomycetidae</taxon>
        <taxon>Eurotiales</taxon>
        <taxon>Trichocomaceae</taxon>
        <taxon>Talaromyces</taxon>
        <taxon>Talaromyces sect. Bacilispori</taxon>
    </lineage>
</organism>
<evidence type="ECO:0000256" key="1">
    <source>
        <dbReference type="SAM" id="MobiDB-lite"/>
    </source>
</evidence>
<accession>A0AAD4Q3G3</accession>
<sequence>MRFSRALPSLGAAALVLFSSPVRALTVEYCSSENTADPDTLRTPLALRLWTQLPVLTVLETSTFQSNGLCQEQCNADYAFGVVLWKDCWCTNYIPAEQNSVSDCDSTCPGYPDDLCGNRSKNLYGYIAMSNVKPSGTSSATATGSATSTASSGSTTQTTPSNSDPSSSTGQNTAPTVSVQTVAGQPVTITIGNPSSAESTGASASTSSKPSSLSGGAIAGIVIGTLVGVGALAALGLWFFFFGRRRNEESEKSPTPESRYDPSVMGGGSENRRQSKGSQMSFMPNFMNQQQKSPTSPNDFLSPNKGFTDNRMKKDAALYPNGSRHSAVSLRDNEDYSRPVLRLTNPD</sequence>
<dbReference type="AlphaFoldDB" id="A0AAD4Q3G3"/>
<comment type="caution">
    <text evidence="5">The sequence shown here is derived from an EMBL/GenBank/DDBJ whole genome shotgun (WGS) entry which is preliminary data.</text>
</comment>
<dbReference type="Pfam" id="PF01822">
    <property type="entry name" value="WSC"/>
    <property type="match status" value="1"/>
</dbReference>
<feature type="compositionally biased region" description="Low complexity" evidence="1">
    <location>
        <begin position="195"/>
        <end position="214"/>
    </location>
</feature>
<name>A0AAD4Q3G3_9EURO</name>
<keyword evidence="3" id="KW-0732">Signal</keyword>
<feature type="signal peptide" evidence="3">
    <location>
        <begin position="1"/>
        <end position="24"/>
    </location>
</feature>
<feature type="transmembrane region" description="Helical" evidence="2">
    <location>
        <begin position="217"/>
        <end position="242"/>
    </location>
</feature>
<feature type="chain" id="PRO_5042293335" description="WSC domain-containing protein" evidence="3">
    <location>
        <begin position="25"/>
        <end position="347"/>
    </location>
</feature>
<feature type="region of interest" description="Disordered" evidence="1">
    <location>
        <begin position="189"/>
        <end position="214"/>
    </location>
</feature>
<keyword evidence="2" id="KW-0812">Transmembrane</keyword>
<dbReference type="PROSITE" id="PS51212">
    <property type="entry name" value="WSC"/>
    <property type="match status" value="1"/>
</dbReference>
<reference evidence="5" key="1">
    <citation type="submission" date="2021-12" db="EMBL/GenBank/DDBJ databases">
        <title>Convergent genome expansion in fungi linked to evolution of root-endophyte symbiosis.</title>
        <authorList>
            <consortium name="DOE Joint Genome Institute"/>
            <person name="Ke Y.-H."/>
            <person name="Bonito G."/>
            <person name="Liao H.-L."/>
            <person name="Looney B."/>
            <person name="Rojas-Flechas A."/>
            <person name="Nash J."/>
            <person name="Hameed K."/>
            <person name="Schadt C."/>
            <person name="Martin F."/>
            <person name="Crous P.W."/>
            <person name="Miettinen O."/>
            <person name="Magnuson J.K."/>
            <person name="Labbe J."/>
            <person name="Jacobson D."/>
            <person name="Doktycz M.J."/>
            <person name="Veneault-Fourrey C."/>
            <person name="Kuo A."/>
            <person name="Mondo S."/>
            <person name="Calhoun S."/>
            <person name="Riley R."/>
            <person name="Ohm R."/>
            <person name="LaButti K."/>
            <person name="Andreopoulos B."/>
            <person name="Pangilinan J."/>
            <person name="Nolan M."/>
            <person name="Tritt A."/>
            <person name="Clum A."/>
            <person name="Lipzen A."/>
            <person name="Daum C."/>
            <person name="Barry K."/>
            <person name="Grigoriev I.V."/>
            <person name="Vilgalys R."/>
        </authorList>
    </citation>
    <scope>NUCLEOTIDE SEQUENCE</scope>
    <source>
        <strain evidence="5">PMI_201</strain>
    </source>
</reference>
<feature type="domain" description="WSC" evidence="4">
    <location>
        <begin position="24"/>
        <end position="129"/>
    </location>
</feature>
<keyword evidence="6" id="KW-1185">Reference proteome</keyword>
<dbReference type="RefSeq" id="XP_046075127.1">
    <property type="nucleotide sequence ID" value="XM_046209189.1"/>
</dbReference>
<gene>
    <name evidence="5" type="ORF">BGW36DRAFT_104653</name>
</gene>
<evidence type="ECO:0000256" key="2">
    <source>
        <dbReference type="SAM" id="Phobius"/>
    </source>
</evidence>
<dbReference type="CDD" id="cd12087">
    <property type="entry name" value="TM_EGFR-like"/>
    <property type="match status" value="1"/>
</dbReference>
<dbReference type="EMBL" id="JAJTJA010000003">
    <property type="protein sequence ID" value="KAH8701751.1"/>
    <property type="molecule type" value="Genomic_DNA"/>
</dbReference>
<feature type="region of interest" description="Disordered" evidence="1">
    <location>
        <begin position="137"/>
        <end position="177"/>
    </location>
</feature>
<keyword evidence="2" id="KW-0472">Membrane</keyword>
<dbReference type="GeneID" id="70239476"/>
<protein>
    <recommendedName>
        <fullName evidence="4">WSC domain-containing protein</fullName>
    </recommendedName>
</protein>
<evidence type="ECO:0000313" key="5">
    <source>
        <dbReference type="EMBL" id="KAH8701751.1"/>
    </source>
</evidence>
<feature type="compositionally biased region" description="Basic and acidic residues" evidence="1">
    <location>
        <begin position="247"/>
        <end position="260"/>
    </location>
</feature>
<dbReference type="InterPro" id="IPR002889">
    <property type="entry name" value="WSC_carb-bd"/>
</dbReference>